<proteinExistence type="predicted"/>
<dbReference type="PROSITE" id="PS00758">
    <property type="entry name" value="ARGE_DAPE_CPG2_1"/>
    <property type="match status" value="1"/>
</dbReference>
<dbReference type="Pfam" id="PF07687">
    <property type="entry name" value="M20_dimer"/>
    <property type="match status" value="1"/>
</dbReference>
<gene>
    <name evidence="7" type="ORF">GCM10007053_13620</name>
</gene>
<dbReference type="GO" id="GO:0016787">
    <property type="term" value="F:hydrolase activity"/>
    <property type="evidence" value="ECO:0007669"/>
    <property type="project" value="UniProtKB-KW"/>
</dbReference>
<dbReference type="Proteomes" id="UP000644693">
    <property type="component" value="Unassembled WGS sequence"/>
</dbReference>
<reference evidence="7" key="1">
    <citation type="journal article" date="2014" name="Int. J. Syst. Evol. Microbiol.">
        <title>Complete genome sequence of Corynebacterium casei LMG S-19264T (=DSM 44701T), isolated from a smear-ripened cheese.</title>
        <authorList>
            <consortium name="US DOE Joint Genome Institute (JGI-PGF)"/>
            <person name="Walter F."/>
            <person name="Albersmeier A."/>
            <person name="Kalinowski J."/>
            <person name="Ruckert C."/>
        </authorList>
    </citation>
    <scope>NUCLEOTIDE SEQUENCE</scope>
    <source>
        <strain evidence="7">KCTC 23430</strain>
    </source>
</reference>
<evidence type="ECO:0000256" key="1">
    <source>
        <dbReference type="ARBA" id="ARBA00001947"/>
    </source>
</evidence>
<dbReference type="Gene3D" id="3.30.70.360">
    <property type="match status" value="1"/>
</dbReference>
<sequence>MNLNTHCQGLPAKIAWVWGLWWLLAGAVWSLDSTEKSIADAIVAGQAKALELLETSVNINSGTMNFAGVKATGELFQQQFADLGFDTQWIDGTPFERAGHLVASHGTKGPKILLIGHLDTVFPIDSPFQQYELLPDNRARGPGITDMKGGNVVMLLALQSLLQNGVLDQLQVRVVLAGDEERRGKPYSLANAALIEAAQWADVALGFEDGDSDPRTAVIARRSAGSWTLTIAAGSGHSSQIFREDVGNGAIFEAARILDGWREALSDEPNLTFNPGLILGGTAVERDRVRAMGSAAGKDNVIAGHATVSGGIRALSQLQLDAAIATMQEIASESGPNAQASFEFFPAYPPMAPTDGNRRLLAMFDSASRDLGHGSVTAVDPRRAGAADISFAAEYVDMALDGLGLMGEGGHTVDEIADLSTLVSQTQRAAVVLYRLSQQQ</sequence>
<keyword evidence="3" id="KW-0378">Hydrolase</keyword>
<comment type="cofactor">
    <cofactor evidence="1">
        <name>Zn(2+)</name>
        <dbReference type="ChEBI" id="CHEBI:29105"/>
    </cofactor>
</comment>
<feature type="domain" description="Peptidase M20 dimerisation" evidence="6">
    <location>
        <begin position="219"/>
        <end position="337"/>
    </location>
</feature>
<dbReference type="SUPFAM" id="SSF55031">
    <property type="entry name" value="Bacterial exopeptidase dimerisation domain"/>
    <property type="match status" value="1"/>
</dbReference>
<dbReference type="RefSeq" id="WP_189476545.1">
    <property type="nucleotide sequence ID" value="NZ_BMYM01000001.1"/>
</dbReference>
<dbReference type="PANTHER" id="PTHR43808:SF32">
    <property type="entry name" value="ARGE_DAPE-RELATED DEACYLASE"/>
    <property type="match status" value="1"/>
</dbReference>
<evidence type="ECO:0000256" key="5">
    <source>
        <dbReference type="ARBA" id="ARBA00023285"/>
    </source>
</evidence>
<dbReference type="InterPro" id="IPR050072">
    <property type="entry name" value="Peptidase_M20A"/>
</dbReference>
<dbReference type="GO" id="GO:0046872">
    <property type="term" value="F:metal ion binding"/>
    <property type="evidence" value="ECO:0007669"/>
    <property type="project" value="UniProtKB-KW"/>
</dbReference>
<keyword evidence="5" id="KW-0170">Cobalt</keyword>
<dbReference type="SUPFAM" id="SSF53187">
    <property type="entry name" value="Zn-dependent exopeptidases"/>
    <property type="match status" value="1"/>
</dbReference>
<comment type="caution">
    <text evidence="7">The sequence shown here is derived from an EMBL/GenBank/DDBJ whole genome shotgun (WGS) entry which is preliminary data.</text>
</comment>
<name>A0A919CJD8_9GAMM</name>
<dbReference type="AlphaFoldDB" id="A0A919CJD8"/>
<dbReference type="EMBL" id="BMYM01000001">
    <property type="protein sequence ID" value="GHD31033.1"/>
    <property type="molecule type" value="Genomic_DNA"/>
</dbReference>
<evidence type="ECO:0000256" key="4">
    <source>
        <dbReference type="ARBA" id="ARBA00022833"/>
    </source>
</evidence>
<dbReference type="Pfam" id="PF01546">
    <property type="entry name" value="Peptidase_M20"/>
    <property type="match status" value="1"/>
</dbReference>
<dbReference type="InterPro" id="IPR036264">
    <property type="entry name" value="Bact_exopeptidase_dim_dom"/>
</dbReference>
<keyword evidence="4" id="KW-0862">Zinc</keyword>
<dbReference type="InterPro" id="IPR011650">
    <property type="entry name" value="Peptidase_M20_dimer"/>
</dbReference>
<organism evidence="7 8">
    <name type="scientific">Parahalioglobus pacificus</name>
    <dbReference type="NCBI Taxonomy" id="930806"/>
    <lineage>
        <taxon>Bacteria</taxon>
        <taxon>Pseudomonadati</taxon>
        <taxon>Pseudomonadota</taxon>
        <taxon>Gammaproteobacteria</taxon>
        <taxon>Cellvibrionales</taxon>
        <taxon>Halieaceae</taxon>
        <taxon>Parahalioglobus</taxon>
    </lineage>
</organism>
<dbReference type="InterPro" id="IPR002933">
    <property type="entry name" value="Peptidase_M20"/>
</dbReference>
<keyword evidence="2" id="KW-0479">Metal-binding</keyword>
<accession>A0A919CJD8</accession>
<protein>
    <submittedName>
        <fullName evidence="7">Peptidase M20</fullName>
    </submittedName>
</protein>
<evidence type="ECO:0000259" key="6">
    <source>
        <dbReference type="Pfam" id="PF07687"/>
    </source>
</evidence>
<evidence type="ECO:0000313" key="7">
    <source>
        <dbReference type="EMBL" id="GHD31033.1"/>
    </source>
</evidence>
<keyword evidence="8" id="KW-1185">Reference proteome</keyword>
<evidence type="ECO:0000256" key="3">
    <source>
        <dbReference type="ARBA" id="ARBA00022801"/>
    </source>
</evidence>
<evidence type="ECO:0000313" key="8">
    <source>
        <dbReference type="Proteomes" id="UP000644693"/>
    </source>
</evidence>
<reference evidence="7" key="2">
    <citation type="submission" date="2020-09" db="EMBL/GenBank/DDBJ databases">
        <authorList>
            <person name="Sun Q."/>
            <person name="Kim S."/>
        </authorList>
    </citation>
    <scope>NUCLEOTIDE SEQUENCE</scope>
    <source>
        <strain evidence="7">KCTC 23430</strain>
    </source>
</reference>
<dbReference type="Gene3D" id="3.40.630.10">
    <property type="entry name" value="Zn peptidases"/>
    <property type="match status" value="1"/>
</dbReference>
<dbReference type="PANTHER" id="PTHR43808">
    <property type="entry name" value="ACETYLORNITHINE DEACETYLASE"/>
    <property type="match status" value="1"/>
</dbReference>
<evidence type="ECO:0000256" key="2">
    <source>
        <dbReference type="ARBA" id="ARBA00022723"/>
    </source>
</evidence>
<dbReference type="InterPro" id="IPR001261">
    <property type="entry name" value="ArgE/DapE_CS"/>
</dbReference>